<dbReference type="UniPathway" id="UPA00124"/>
<evidence type="ECO:0000313" key="5">
    <source>
        <dbReference type="Proteomes" id="UP000230292"/>
    </source>
</evidence>
<dbReference type="NCBIfam" id="TIGR01214">
    <property type="entry name" value="rmlD"/>
    <property type="match status" value="1"/>
</dbReference>
<dbReference type="GO" id="GO:0019305">
    <property type="term" value="P:dTDP-rhamnose biosynthetic process"/>
    <property type="evidence" value="ECO:0007669"/>
    <property type="project" value="UniProtKB-UniPathway"/>
</dbReference>
<dbReference type="PANTHER" id="PTHR10491">
    <property type="entry name" value="DTDP-4-DEHYDRORHAMNOSE REDUCTASE"/>
    <property type="match status" value="1"/>
</dbReference>
<protein>
    <recommendedName>
        <fullName evidence="2">dTDP-4-dehydrorhamnose reductase</fullName>
        <ecNumber evidence="2">1.1.1.133</ecNumber>
    </recommendedName>
</protein>
<dbReference type="Pfam" id="PF04321">
    <property type="entry name" value="RmlD_sub_bind"/>
    <property type="match status" value="1"/>
</dbReference>
<gene>
    <name evidence="4" type="primary">rfbD</name>
    <name evidence="4" type="ORF">COW24_05775</name>
</gene>
<evidence type="ECO:0000256" key="2">
    <source>
        <dbReference type="RuleBase" id="RU364082"/>
    </source>
</evidence>
<reference evidence="4 5" key="1">
    <citation type="submission" date="2017-09" db="EMBL/GenBank/DDBJ databases">
        <title>Depth-based differentiation of microbial function through sediment-hosted aquifers and enrichment of novel symbionts in the deep terrestrial subsurface.</title>
        <authorList>
            <person name="Probst A.J."/>
            <person name="Ladd B."/>
            <person name="Jarett J.K."/>
            <person name="Geller-Mcgrath D.E."/>
            <person name="Sieber C.M."/>
            <person name="Emerson J.B."/>
            <person name="Anantharaman K."/>
            <person name="Thomas B.C."/>
            <person name="Malmstrom R."/>
            <person name="Stieglmeier M."/>
            <person name="Klingl A."/>
            <person name="Woyke T."/>
            <person name="Ryan C.M."/>
            <person name="Banfield J.F."/>
        </authorList>
    </citation>
    <scope>NUCLEOTIDE SEQUENCE [LARGE SCALE GENOMIC DNA]</scope>
    <source>
        <strain evidence="4">CG15_BIG_FIL_POST_REV_8_21_14_020_45_12</strain>
    </source>
</reference>
<dbReference type="InterPro" id="IPR005913">
    <property type="entry name" value="dTDP_dehydrorham_reduct"/>
</dbReference>
<keyword evidence="2" id="KW-0521">NADP</keyword>
<keyword evidence="2" id="KW-0560">Oxidoreductase</keyword>
<evidence type="ECO:0000313" key="4">
    <source>
        <dbReference type="EMBL" id="PIW36366.1"/>
    </source>
</evidence>
<dbReference type="Gene3D" id="3.40.50.720">
    <property type="entry name" value="NAD(P)-binding Rossmann-like Domain"/>
    <property type="match status" value="1"/>
</dbReference>
<organism evidence="4 5">
    <name type="scientific">Candidatus Kerfeldbacteria bacterium CG15_BIG_FIL_POST_REV_8_21_14_020_45_12</name>
    <dbReference type="NCBI Taxonomy" id="2014247"/>
    <lineage>
        <taxon>Bacteria</taxon>
        <taxon>Candidatus Kerfeldiibacteriota</taxon>
    </lineage>
</organism>
<dbReference type="SUPFAM" id="SSF51735">
    <property type="entry name" value="NAD(P)-binding Rossmann-fold domains"/>
    <property type="match status" value="1"/>
</dbReference>
<dbReference type="InterPro" id="IPR036291">
    <property type="entry name" value="NAD(P)-bd_dom_sf"/>
</dbReference>
<dbReference type="AlphaFoldDB" id="A0A2M7H2A5"/>
<sequence>MSTDKFQGKVLIIGCHGMLGQDLKQVFSDCNPVCWDKDELDITDREMVFEKLAEMKPDLVINSAAYNAVDDAEEDDSFELAKKINGEGPWNLADACAEIGATLVHYSSDYVFAGNDANGYDEEAVPDPQSRYAESKRMGELNVLNSKANVFLIRTCRLFGAPGVSTGSKNSFVDTMLELAKTRDELKVVNEEVAAPTYTPDLAAQTRLLIEGGYDPGIYHITNSGSCNWYEFAQEIFSQAKVSIKLLPVPASEFPRPAARPDYSVLINTKLPPLRSWQEAVAAHLAARSTN</sequence>
<dbReference type="EMBL" id="PFGC01000060">
    <property type="protein sequence ID" value="PIW36366.1"/>
    <property type="molecule type" value="Genomic_DNA"/>
</dbReference>
<dbReference type="CDD" id="cd05254">
    <property type="entry name" value="dTDP_HR_like_SDR_e"/>
    <property type="match status" value="1"/>
</dbReference>
<evidence type="ECO:0000256" key="1">
    <source>
        <dbReference type="ARBA" id="ARBA00010944"/>
    </source>
</evidence>
<comment type="similarity">
    <text evidence="1 2">Belongs to the dTDP-4-dehydrorhamnose reductase family.</text>
</comment>
<dbReference type="Gene3D" id="3.90.25.10">
    <property type="entry name" value="UDP-galactose 4-epimerase, domain 1"/>
    <property type="match status" value="1"/>
</dbReference>
<evidence type="ECO:0000259" key="3">
    <source>
        <dbReference type="Pfam" id="PF04321"/>
    </source>
</evidence>
<dbReference type="Proteomes" id="UP000230292">
    <property type="component" value="Unassembled WGS sequence"/>
</dbReference>
<name>A0A2M7H2A5_9BACT</name>
<dbReference type="GO" id="GO:0008831">
    <property type="term" value="F:dTDP-4-dehydrorhamnose reductase activity"/>
    <property type="evidence" value="ECO:0007669"/>
    <property type="project" value="UniProtKB-EC"/>
</dbReference>
<feature type="domain" description="RmlD-like substrate binding" evidence="3">
    <location>
        <begin position="9"/>
        <end position="286"/>
    </location>
</feature>
<proteinExistence type="inferred from homology"/>
<accession>A0A2M7H2A5</accession>
<dbReference type="InterPro" id="IPR029903">
    <property type="entry name" value="RmlD-like-bd"/>
</dbReference>
<comment type="pathway">
    <text evidence="2">Carbohydrate biosynthesis; dTDP-L-rhamnose biosynthesis.</text>
</comment>
<dbReference type="EC" id="1.1.1.133" evidence="2"/>
<comment type="caution">
    <text evidence="4">The sequence shown here is derived from an EMBL/GenBank/DDBJ whole genome shotgun (WGS) entry which is preliminary data.</text>
</comment>
<dbReference type="GO" id="GO:0005829">
    <property type="term" value="C:cytosol"/>
    <property type="evidence" value="ECO:0007669"/>
    <property type="project" value="TreeGrafter"/>
</dbReference>
<dbReference type="PANTHER" id="PTHR10491:SF4">
    <property type="entry name" value="METHIONINE ADENOSYLTRANSFERASE 2 SUBUNIT BETA"/>
    <property type="match status" value="1"/>
</dbReference>
<comment type="function">
    <text evidence="2">Catalyzes the reduction of dTDP-6-deoxy-L-lyxo-4-hexulose to yield dTDP-L-rhamnose.</text>
</comment>